<keyword evidence="7" id="KW-1185">Reference proteome</keyword>
<comment type="similarity">
    <text evidence="1 4">Belongs to the aldehyde dehydrogenase family.</text>
</comment>
<dbReference type="Pfam" id="PF00171">
    <property type="entry name" value="Aldedh"/>
    <property type="match status" value="2"/>
</dbReference>
<dbReference type="InterPro" id="IPR016161">
    <property type="entry name" value="Ald_DH/histidinol_DH"/>
</dbReference>
<reference evidence="6 7" key="2">
    <citation type="journal article" date="2010" name="Stand. Genomic Sci.">
        <title>Complete genome sequence of Nakamurella multipartita type strain (Y-104).</title>
        <authorList>
            <person name="Tice H."/>
            <person name="Mayilraj S."/>
            <person name="Sims D."/>
            <person name="Lapidus A."/>
            <person name="Nolan M."/>
            <person name="Lucas S."/>
            <person name="Glavina Del Rio T."/>
            <person name="Copeland A."/>
            <person name="Cheng J.F."/>
            <person name="Meincke L."/>
            <person name="Bruce D."/>
            <person name="Goodwin L."/>
            <person name="Pitluck S."/>
            <person name="Ivanova N."/>
            <person name="Mavromatis K."/>
            <person name="Ovchinnikova G."/>
            <person name="Pati A."/>
            <person name="Chen A."/>
            <person name="Palaniappan K."/>
            <person name="Land M."/>
            <person name="Hauser L."/>
            <person name="Chang Y.J."/>
            <person name="Jeffries C.D."/>
            <person name="Detter J.C."/>
            <person name="Brettin T."/>
            <person name="Rohde M."/>
            <person name="Goker M."/>
            <person name="Bristow J."/>
            <person name="Eisen J.A."/>
            <person name="Markowitz V."/>
            <person name="Hugenholtz P."/>
            <person name="Kyrpides N.C."/>
            <person name="Klenk H.P."/>
            <person name="Chen F."/>
        </authorList>
    </citation>
    <scope>NUCLEOTIDE SEQUENCE [LARGE SCALE GENOMIC DNA]</scope>
    <source>
        <strain evidence="7">ATCC 700099 / DSM 44233 / CIP 104796 / JCM 9543 / NBRC 105858 / Y-104</strain>
    </source>
</reference>
<dbReference type="Gene3D" id="3.40.605.10">
    <property type="entry name" value="Aldehyde Dehydrogenase, Chain A, domain 1"/>
    <property type="match status" value="2"/>
</dbReference>
<keyword evidence="2 4" id="KW-0560">Oxidoreductase</keyword>
<feature type="domain" description="Aldehyde dehydrogenase" evidence="5">
    <location>
        <begin position="552"/>
        <end position="776"/>
    </location>
</feature>
<evidence type="ECO:0000313" key="7">
    <source>
        <dbReference type="Proteomes" id="UP000002218"/>
    </source>
</evidence>
<evidence type="ECO:0000313" key="6">
    <source>
        <dbReference type="EMBL" id="ACV77751.1"/>
    </source>
</evidence>
<dbReference type="PROSITE" id="PS00687">
    <property type="entry name" value="ALDEHYDE_DEHYDR_GLU"/>
    <property type="match status" value="1"/>
</dbReference>
<dbReference type="KEGG" id="nml:Namu_1348"/>
<accession>C8XDT7</accession>
<name>C8XDT7_NAKMY</name>
<dbReference type="InParanoid" id="C8XDT7"/>
<dbReference type="OrthoDB" id="6882680at2"/>
<dbReference type="InterPro" id="IPR029510">
    <property type="entry name" value="Ald_DH_CS_GLU"/>
</dbReference>
<dbReference type="EMBL" id="CP001737">
    <property type="protein sequence ID" value="ACV77751.1"/>
    <property type="molecule type" value="Genomic_DNA"/>
</dbReference>
<sequence length="817" mass="85619">MAHLDWQYDPAPESAAIGRLRERYQLFVNGRFVDGRGEDVKTINPATEEPLAIVSTAGRADIDDAVHAARTAFDGPWSRLTPAQRGTYLFRIARGIAERARELAVVETLDNGKPIKESRDVDIPTASAHFFHHAGWADKLGHAGYGPAVRPLGVAGQVIPWNFPLLMAAWKIAPALAAGNTVVLKPAETTPLSALVLAEIIADADLPPGVVNIITGAGDIGAALVNHPGIDKVAFTGSTEVGKQIQASLAGTGRKLTLELGGKAANIVFDDAPIDQAVEGIVNGIFFNQGHVCCAGSRLLVQESIVDEVIAKLQDRISTLRVGDPMDKNTDVGAINSAGQLATITSLADAGDAEGATRWTSPCPLPDRGFYFAPTVFTDVSQSMRIAREEIFGPVLSVLTFRTPDEALAKANNTPYGLSAGVWTEKGSRILGMASALRAGVVWANTFNRFDPTAAFGGYQESGFGREGGRAGLAAYLDADDEPRTIDLDAADPNDADAMLAAALDEEIEDLLPPPPPASATADPIIDPDRVAVTKTYKLFIGGAFPRSESGRTYRASGGVDGSIVANVAQGSRKDARDAVSAARSAFGKWSRATAYNRGQVLYRVAELMEARRTEFVGLLGGGGTNERVVDAAIDRWVHYAGWTDKLAQVFGSANPVAGPFFSFSTPEPTGVVAAVAPADDPLLGLVAVLAPIIASGNTCVLLASPAWPLPAVTLAEVLATSDVPGGVVNILTGGPLEMAPHLAAHADVNALDLTGVNAAARPDLERAAAGTVKRVYSPGPQDFRRPPGTARLRAFLEIKTVWHPTGAVSLGGGGGY</sequence>
<dbReference type="PANTHER" id="PTHR11699">
    <property type="entry name" value="ALDEHYDE DEHYDROGENASE-RELATED"/>
    <property type="match status" value="1"/>
</dbReference>
<dbReference type="InterPro" id="IPR015590">
    <property type="entry name" value="Aldehyde_DH_dom"/>
</dbReference>
<dbReference type="Gene3D" id="3.40.309.10">
    <property type="entry name" value="Aldehyde Dehydrogenase, Chain A, domain 2"/>
    <property type="match status" value="1"/>
</dbReference>
<dbReference type="HOGENOM" id="CLU_018339_0_0_11"/>
<dbReference type="AlphaFoldDB" id="C8XDT7"/>
<dbReference type="STRING" id="479431.Namu_1348"/>
<dbReference type="EC" id="1.2.1.8" evidence="6"/>
<evidence type="ECO:0000256" key="1">
    <source>
        <dbReference type="ARBA" id="ARBA00009986"/>
    </source>
</evidence>
<gene>
    <name evidence="6" type="ordered locus">Namu_1348</name>
</gene>
<evidence type="ECO:0000256" key="2">
    <source>
        <dbReference type="ARBA" id="ARBA00023002"/>
    </source>
</evidence>
<protein>
    <submittedName>
        <fullName evidence="6">Betaine-aldehyde dehydrogenase</fullName>
        <ecNumber evidence="6">1.2.1.8</ecNumber>
    </submittedName>
</protein>
<dbReference type="FunFam" id="3.40.309.10:FF:000012">
    <property type="entry name" value="Betaine aldehyde dehydrogenase"/>
    <property type="match status" value="1"/>
</dbReference>
<organism evidence="6 7">
    <name type="scientific">Nakamurella multipartita (strain ATCC 700099 / DSM 44233 / CIP 104796 / JCM 9543 / NBRC 105858 / Y-104)</name>
    <name type="common">Microsphaera multipartita</name>
    <dbReference type="NCBI Taxonomy" id="479431"/>
    <lineage>
        <taxon>Bacteria</taxon>
        <taxon>Bacillati</taxon>
        <taxon>Actinomycetota</taxon>
        <taxon>Actinomycetes</taxon>
        <taxon>Nakamurellales</taxon>
        <taxon>Nakamurellaceae</taxon>
        <taxon>Nakamurella</taxon>
    </lineage>
</organism>
<dbReference type="InterPro" id="IPR016163">
    <property type="entry name" value="Ald_DH_C"/>
</dbReference>
<evidence type="ECO:0000256" key="3">
    <source>
        <dbReference type="PROSITE-ProRule" id="PRU10007"/>
    </source>
</evidence>
<feature type="active site" evidence="3">
    <location>
        <position position="259"/>
    </location>
</feature>
<dbReference type="FunFam" id="3.40.605.10:FF:000007">
    <property type="entry name" value="NAD/NADP-dependent betaine aldehyde dehydrogenase"/>
    <property type="match status" value="1"/>
</dbReference>
<feature type="domain" description="Aldehyde dehydrogenase" evidence="5">
    <location>
        <begin position="32"/>
        <end position="478"/>
    </location>
</feature>
<dbReference type="InterPro" id="IPR016162">
    <property type="entry name" value="Ald_DH_N"/>
</dbReference>
<reference evidence="7" key="1">
    <citation type="submission" date="2009-09" db="EMBL/GenBank/DDBJ databases">
        <title>The complete genome of Nakamurella multipartita DSM 44233.</title>
        <authorList>
            <consortium name="US DOE Joint Genome Institute (JGI-PGF)"/>
            <person name="Lucas S."/>
            <person name="Copeland A."/>
            <person name="Lapidus A."/>
            <person name="Glavina del Rio T."/>
            <person name="Dalin E."/>
            <person name="Tice H."/>
            <person name="Bruce D."/>
            <person name="Goodwin L."/>
            <person name="Pitluck S."/>
            <person name="Kyrpides N."/>
            <person name="Mavromatis K."/>
            <person name="Ivanova N."/>
            <person name="Ovchinnikova G."/>
            <person name="Sims D."/>
            <person name="Meincke L."/>
            <person name="Brettin T."/>
            <person name="Detter J.C."/>
            <person name="Han C."/>
            <person name="Larimer F."/>
            <person name="Land M."/>
            <person name="Hauser L."/>
            <person name="Markowitz V."/>
            <person name="Cheng J.-F."/>
            <person name="Hugenholtz P."/>
            <person name="Woyke T."/>
            <person name="Wu D."/>
            <person name="Klenk H.-P."/>
            <person name="Eisen J.A."/>
        </authorList>
    </citation>
    <scope>NUCLEOTIDE SEQUENCE [LARGE SCALE GENOMIC DNA]</scope>
    <source>
        <strain evidence="7">ATCC 700099 / DSM 44233 / CIP 104796 / JCM 9543 / NBRC 105858 / Y-104</strain>
    </source>
</reference>
<evidence type="ECO:0000256" key="4">
    <source>
        <dbReference type="RuleBase" id="RU003345"/>
    </source>
</evidence>
<proteinExistence type="inferred from homology"/>
<evidence type="ECO:0000259" key="5">
    <source>
        <dbReference type="Pfam" id="PF00171"/>
    </source>
</evidence>
<dbReference type="eggNOG" id="COG1012">
    <property type="taxonomic scope" value="Bacteria"/>
</dbReference>
<dbReference type="SUPFAM" id="SSF53720">
    <property type="entry name" value="ALDH-like"/>
    <property type="match status" value="2"/>
</dbReference>
<dbReference type="GO" id="GO:0008802">
    <property type="term" value="F:betaine-aldehyde dehydrogenase (NAD+) activity"/>
    <property type="evidence" value="ECO:0007669"/>
    <property type="project" value="UniProtKB-EC"/>
</dbReference>
<dbReference type="Proteomes" id="UP000002218">
    <property type="component" value="Chromosome"/>
</dbReference>